<feature type="transmembrane region" description="Helical" evidence="1">
    <location>
        <begin position="20"/>
        <end position="39"/>
    </location>
</feature>
<evidence type="ECO:0000313" key="2">
    <source>
        <dbReference type="EMBL" id="GAA1534209.1"/>
    </source>
</evidence>
<evidence type="ECO:0000256" key="1">
    <source>
        <dbReference type="SAM" id="Phobius"/>
    </source>
</evidence>
<accession>A0ABN2B8F6</accession>
<keyword evidence="1" id="KW-0812">Transmembrane</keyword>
<keyword evidence="3" id="KW-1185">Reference proteome</keyword>
<dbReference type="Proteomes" id="UP001500363">
    <property type="component" value="Unassembled WGS sequence"/>
</dbReference>
<reference evidence="2 3" key="1">
    <citation type="journal article" date="2019" name="Int. J. Syst. Evol. Microbiol.">
        <title>The Global Catalogue of Microorganisms (GCM) 10K type strain sequencing project: providing services to taxonomists for standard genome sequencing and annotation.</title>
        <authorList>
            <consortium name="The Broad Institute Genomics Platform"/>
            <consortium name="The Broad Institute Genome Sequencing Center for Infectious Disease"/>
            <person name="Wu L."/>
            <person name="Ma J."/>
        </authorList>
    </citation>
    <scope>NUCLEOTIDE SEQUENCE [LARGE SCALE GENOMIC DNA]</scope>
    <source>
        <strain evidence="2 3">JCM 14303</strain>
    </source>
</reference>
<name>A0ABN2B8F6_9ACTN</name>
<protein>
    <submittedName>
        <fullName evidence="2">DUF4235 domain-containing protein</fullName>
    </submittedName>
</protein>
<evidence type="ECO:0000313" key="3">
    <source>
        <dbReference type="Proteomes" id="UP001500363"/>
    </source>
</evidence>
<gene>
    <name evidence="2" type="ORF">GCM10009741_40730</name>
</gene>
<proteinExistence type="predicted"/>
<organism evidence="2 3">
    <name type="scientific">Kribbella lupini</name>
    <dbReference type="NCBI Taxonomy" id="291602"/>
    <lineage>
        <taxon>Bacteria</taxon>
        <taxon>Bacillati</taxon>
        <taxon>Actinomycetota</taxon>
        <taxon>Actinomycetes</taxon>
        <taxon>Propionibacteriales</taxon>
        <taxon>Kribbellaceae</taxon>
        <taxon>Kribbella</taxon>
    </lineage>
</organism>
<comment type="caution">
    <text evidence="2">The sequence shown here is derived from an EMBL/GenBank/DDBJ whole genome shotgun (WGS) entry which is preliminary data.</text>
</comment>
<dbReference type="EMBL" id="BAAANC010000002">
    <property type="protein sequence ID" value="GAA1534209.1"/>
    <property type="molecule type" value="Genomic_DNA"/>
</dbReference>
<dbReference type="InterPro" id="IPR025329">
    <property type="entry name" value="DUF4235"/>
</dbReference>
<keyword evidence="1" id="KW-0472">Membrane</keyword>
<sequence length="98" mass="10532">MDRGTEPVSTKAVKLAYRPFGLLSGIAGGLVAGAIFKQVWKRVADEEDAPDALQSEYPWRQLLLAAALQGAVYAVVKAAVDRGGAKAFERWTGEWPGD</sequence>
<keyword evidence="1" id="KW-1133">Transmembrane helix</keyword>
<dbReference type="Pfam" id="PF14019">
    <property type="entry name" value="DUF4235"/>
    <property type="match status" value="1"/>
</dbReference>